<comment type="subcellular location">
    <subcellularLocation>
        <location evidence="1 7">Cell membrane</location>
        <topology evidence="1 7">Multi-pass membrane protein</topology>
    </subcellularLocation>
</comment>
<dbReference type="InterPro" id="IPR006702">
    <property type="entry name" value="CASP_dom"/>
</dbReference>
<accession>A0A9R1PWJ7</accession>
<evidence type="ECO:0000256" key="1">
    <source>
        <dbReference type="ARBA" id="ARBA00004651"/>
    </source>
</evidence>
<evidence type="ECO:0000256" key="7">
    <source>
        <dbReference type="RuleBase" id="RU361233"/>
    </source>
</evidence>
<evidence type="ECO:0000256" key="3">
    <source>
        <dbReference type="ARBA" id="ARBA00022475"/>
    </source>
</evidence>
<evidence type="ECO:0000256" key="4">
    <source>
        <dbReference type="ARBA" id="ARBA00022692"/>
    </source>
</evidence>
<evidence type="ECO:0000256" key="8">
    <source>
        <dbReference type="SAM" id="MobiDB-lite"/>
    </source>
</evidence>
<feature type="compositionally biased region" description="Pro residues" evidence="8">
    <location>
        <begin position="34"/>
        <end position="43"/>
    </location>
</feature>
<organism evidence="10 11">
    <name type="scientific">Triticum turgidum subsp. durum</name>
    <name type="common">Durum wheat</name>
    <name type="synonym">Triticum durum</name>
    <dbReference type="NCBI Taxonomy" id="4567"/>
    <lineage>
        <taxon>Eukaryota</taxon>
        <taxon>Viridiplantae</taxon>
        <taxon>Streptophyta</taxon>
        <taxon>Embryophyta</taxon>
        <taxon>Tracheophyta</taxon>
        <taxon>Spermatophyta</taxon>
        <taxon>Magnoliopsida</taxon>
        <taxon>Liliopsida</taxon>
        <taxon>Poales</taxon>
        <taxon>Poaceae</taxon>
        <taxon>BOP clade</taxon>
        <taxon>Pooideae</taxon>
        <taxon>Triticodae</taxon>
        <taxon>Triticeae</taxon>
        <taxon>Triticinae</taxon>
        <taxon>Triticum</taxon>
    </lineage>
</organism>
<keyword evidence="3 7" id="KW-1003">Cell membrane</keyword>
<feature type="compositionally biased region" description="Low complexity" evidence="8">
    <location>
        <begin position="19"/>
        <end position="33"/>
    </location>
</feature>
<evidence type="ECO:0000256" key="6">
    <source>
        <dbReference type="ARBA" id="ARBA00023136"/>
    </source>
</evidence>
<evidence type="ECO:0000259" key="9">
    <source>
        <dbReference type="Pfam" id="PF04535"/>
    </source>
</evidence>
<keyword evidence="11" id="KW-1185">Reference proteome</keyword>
<evidence type="ECO:0000256" key="5">
    <source>
        <dbReference type="ARBA" id="ARBA00022989"/>
    </source>
</evidence>
<keyword evidence="5" id="KW-1133">Transmembrane helix</keyword>
<comment type="similarity">
    <text evidence="2 7">Belongs to the Casparian strip membrane proteins (CASP) family.</text>
</comment>
<proteinExistence type="inferred from homology"/>
<dbReference type="Pfam" id="PF04535">
    <property type="entry name" value="CASP_dom"/>
    <property type="match status" value="1"/>
</dbReference>
<sequence>MSTSEAATVIPVYDVAPGQGAPSKAPAAAAVPPAAAPAAPPTTAPRKFPMRFFRRSDRGSRCMAFLDFLLRIAALGPALAAAIATGTSDETLSVFTEFFQFRARFDDFPAFLSVHIIDRSN</sequence>
<dbReference type="Gramene" id="TRITD2Bv1G188660.1">
    <property type="protein sequence ID" value="TRITD2Bv1G188660.1"/>
    <property type="gene ID" value="TRITD2Bv1G188660"/>
</dbReference>
<feature type="region of interest" description="Disordered" evidence="8">
    <location>
        <begin position="19"/>
        <end position="46"/>
    </location>
</feature>
<evidence type="ECO:0000313" key="10">
    <source>
        <dbReference type="EMBL" id="VAH49898.1"/>
    </source>
</evidence>
<keyword evidence="6" id="KW-0472">Membrane</keyword>
<evidence type="ECO:0000313" key="11">
    <source>
        <dbReference type="Proteomes" id="UP000324705"/>
    </source>
</evidence>
<dbReference type="Proteomes" id="UP000324705">
    <property type="component" value="Chromosome 2B"/>
</dbReference>
<name>A0A9R1PWJ7_TRITD</name>
<dbReference type="EMBL" id="LT934114">
    <property type="protein sequence ID" value="VAH49898.1"/>
    <property type="molecule type" value="Genomic_DNA"/>
</dbReference>
<comment type="subunit">
    <text evidence="7">Homodimer and heterodimers.</text>
</comment>
<evidence type="ECO:0000256" key="2">
    <source>
        <dbReference type="ARBA" id="ARBA00007651"/>
    </source>
</evidence>
<keyword evidence="4" id="KW-0812">Transmembrane</keyword>
<dbReference type="AlphaFoldDB" id="A0A9R1PWJ7"/>
<protein>
    <recommendedName>
        <fullName evidence="7">CASP-like protein</fullName>
    </recommendedName>
</protein>
<gene>
    <name evidence="10" type="ORF">TRITD_2Bv1G188660</name>
</gene>
<reference evidence="10 11" key="1">
    <citation type="submission" date="2017-09" db="EMBL/GenBank/DDBJ databases">
        <authorList>
            <consortium name="International Durum Wheat Genome Sequencing Consortium (IDWGSC)"/>
            <person name="Milanesi L."/>
        </authorList>
    </citation>
    <scope>NUCLEOTIDE SEQUENCE [LARGE SCALE GENOMIC DNA]</scope>
    <source>
        <strain evidence="11">cv. Svevo</strain>
    </source>
</reference>
<dbReference type="GO" id="GO:0005886">
    <property type="term" value="C:plasma membrane"/>
    <property type="evidence" value="ECO:0007669"/>
    <property type="project" value="UniProtKB-SubCell"/>
</dbReference>
<feature type="domain" description="Casparian strip membrane protein" evidence="9">
    <location>
        <begin position="63"/>
        <end position="113"/>
    </location>
</feature>